<sequence length="224" mass="24466">MAAITTTTTTSKSSLSMICRPDLSASITRAAPPPHLPPAPQPLSPPPQHSPNHLAADLRSLAPLPCATPDPDSTPPPLTTPSLTPPDTATTSHIITSTPLPSDHIDIPLATYHITTVFIITSSPLNSTSYHPLTDYSSPHLHFLATTSTSQCHHLFTTHVTRSPSYQLSLDYHRITKLRPLTTSPLPRLNSRHSDLHHCIELPTLPQVESTNYHHYCFLLTQIC</sequence>
<gene>
    <name evidence="2" type="ORF">E2C01_017804</name>
</gene>
<accession>A0A5B7DTV3</accession>
<feature type="region of interest" description="Disordered" evidence="1">
    <location>
        <begin position="23"/>
        <end position="97"/>
    </location>
</feature>
<feature type="compositionally biased region" description="Pro residues" evidence="1">
    <location>
        <begin position="66"/>
        <end position="79"/>
    </location>
</feature>
<feature type="compositionally biased region" description="Pro residues" evidence="1">
    <location>
        <begin position="31"/>
        <end position="49"/>
    </location>
</feature>
<organism evidence="2 3">
    <name type="scientific">Portunus trituberculatus</name>
    <name type="common">Swimming crab</name>
    <name type="synonym">Neptunus trituberculatus</name>
    <dbReference type="NCBI Taxonomy" id="210409"/>
    <lineage>
        <taxon>Eukaryota</taxon>
        <taxon>Metazoa</taxon>
        <taxon>Ecdysozoa</taxon>
        <taxon>Arthropoda</taxon>
        <taxon>Crustacea</taxon>
        <taxon>Multicrustacea</taxon>
        <taxon>Malacostraca</taxon>
        <taxon>Eumalacostraca</taxon>
        <taxon>Eucarida</taxon>
        <taxon>Decapoda</taxon>
        <taxon>Pleocyemata</taxon>
        <taxon>Brachyura</taxon>
        <taxon>Eubrachyura</taxon>
        <taxon>Portunoidea</taxon>
        <taxon>Portunidae</taxon>
        <taxon>Portuninae</taxon>
        <taxon>Portunus</taxon>
    </lineage>
</organism>
<feature type="compositionally biased region" description="Low complexity" evidence="1">
    <location>
        <begin position="80"/>
        <end position="92"/>
    </location>
</feature>
<protein>
    <submittedName>
        <fullName evidence="2">Uncharacterized protein</fullName>
    </submittedName>
</protein>
<evidence type="ECO:0000313" key="2">
    <source>
        <dbReference type="EMBL" id="MPC24715.1"/>
    </source>
</evidence>
<name>A0A5B7DTV3_PORTR</name>
<comment type="caution">
    <text evidence="2">The sequence shown here is derived from an EMBL/GenBank/DDBJ whole genome shotgun (WGS) entry which is preliminary data.</text>
</comment>
<keyword evidence="3" id="KW-1185">Reference proteome</keyword>
<reference evidence="2 3" key="1">
    <citation type="submission" date="2019-05" db="EMBL/GenBank/DDBJ databases">
        <title>Another draft genome of Portunus trituberculatus and its Hox gene families provides insights of decapod evolution.</title>
        <authorList>
            <person name="Jeong J.-H."/>
            <person name="Song I."/>
            <person name="Kim S."/>
            <person name="Choi T."/>
            <person name="Kim D."/>
            <person name="Ryu S."/>
            <person name="Kim W."/>
        </authorList>
    </citation>
    <scope>NUCLEOTIDE SEQUENCE [LARGE SCALE GENOMIC DNA]</scope>
    <source>
        <tissue evidence="2">Muscle</tissue>
    </source>
</reference>
<dbReference type="EMBL" id="VSRR010001365">
    <property type="protein sequence ID" value="MPC24715.1"/>
    <property type="molecule type" value="Genomic_DNA"/>
</dbReference>
<evidence type="ECO:0000313" key="3">
    <source>
        <dbReference type="Proteomes" id="UP000324222"/>
    </source>
</evidence>
<proteinExistence type="predicted"/>
<dbReference type="AlphaFoldDB" id="A0A5B7DTV3"/>
<evidence type="ECO:0000256" key="1">
    <source>
        <dbReference type="SAM" id="MobiDB-lite"/>
    </source>
</evidence>
<dbReference type="Proteomes" id="UP000324222">
    <property type="component" value="Unassembled WGS sequence"/>
</dbReference>